<comment type="similarity">
    <text evidence="1">Belongs to the glycosyl hydrolase 26 family.</text>
</comment>
<accession>A0A835YWE9</accession>
<evidence type="ECO:0000313" key="7">
    <source>
        <dbReference type="Proteomes" id="UP000664859"/>
    </source>
</evidence>
<dbReference type="PROSITE" id="PS51764">
    <property type="entry name" value="GH26"/>
    <property type="match status" value="1"/>
</dbReference>
<evidence type="ECO:0000259" key="5">
    <source>
        <dbReference type="PROSITE" id="PS51764"/>
    </source>
</evidence>
<evidence type="ECO:0000313" key="6">
    <source>
        <dbReference type="EMBL" id="KAG5182731.1"/>
    </source>
</evidence>
<dbReference type="OrthoDB" id="5286354at2759"/>
<keyword evidence="7" id="KW-1185">Reference proteome</keyword>
<feature type="region of interest" description="Disordered" evidence="4">
    <location>
        <begin position="326"/>
        <end position="351"/>
    </location>
</feature>
<dbReference type="PANTHER" id="PTHR40079:SF4">
    <property type="entry name" value="GH26 DOMAIN-CONTAINING PROTEIN-RELATED"/>
    <property type="match status" value="1"/>
</dbReference>
<dbReference type="AlphaFoldDB" id="A0A835YWE9"/>
<keyword evidence="3" id="KW-0326">Glycosidase</keyword>
<reference evidence="6" key="1">
    <citation type="submission" date="2021-02" db="EMBL/GenBank/DDBJ databases">
        <title>First Annotated Genome of the Yellow-green Alga Tribonema minus.</title>
        <authorList>
            <person name="Mahan K.M."/>
        </authorList>
    </citation>
    <scope>NUCLEOTIDE SEQUENCE</scope>
    <source>
        <strain evidence="6">UTEX B ZZ1240</strain>
    </source>
</reference>
<dbReference type="Gene3D" id="3.20.20.80">
    <property type="entry name" value="Glycosidases"/>
    <property type="match status" value="1"/>
</dbReference>
<dbReference type="GO" id="GO:0016985">
    <property type="term" value="F:mannan endo-1,4-beta-mannosidase activity"/>
    <property type="evidence" value="ECO:0007669"/>
    <property type="project" value="InterPro"/>
</dbReference>
<evidence type="ECO:0000256" key="2">
    <source>
        <dbReference type="ARBA" id="ARBA00022801"/>
    </source>
</evidence>
<proteinExistence type="inferred from homology"/>
<gene>
    <name evidence="6" type="ORF">JKP88DRAFT_318065</name>
</gene>
<evidence type="ECO:0000256" key="1">
    <source>
        <dbReference type="ARBA" id="ARBA00007754"/>
    </source>
</evidence>
<evidence type="ECO:0000256" key="4">
    <source>
        <dbReference type="SAM" id="MobiDB-lite"/>
    </source>
</evidence>
<evidence type="ECO:0000256" key="3">
    <source>
        <dbReference type="ARBA" id="ARBA00023295"/>
    </source>
</evidence>
<feature type="domain" description="GH26" evidence="5">
    <location>
        <begin position="1"/>
        <end position="295"/>
    </location>
</feature>
<dbReference type="Pfam" id="PF02156">
    <property type="entry name" value="Glyco_hydro_26"/>
    <property type="match status" value="1"/>
</dbReference>
<sequence length="351" mass="38952">MPADVETAAVATTTADGSQSPRAPFSLLDVGIADILEPVYREEELNAQFQVVTKFGFIKTMRYPFLVKNYLDQGFKVVLVVQFLDTLTTNLKQIGDGLYDKYLYKFADELIKDGNREVWVRPMHEFNGDWYPWGTYMGGTNTIQNFIRAYRHVYQVLTAKGANIKFQLGYNCVNGANDKKTPFSAWWPGDDVVDMVVCSAYNRAGTDQFHTQWQTWPDVFQLGYDQMAALPTSAPLGVGEMGTVGMAGEDKAGWIRDAFAAFPTLYPRVEQITWFLEDKDDGEWDLNSADEIEAFRDSLLQYTPQGLPQVLPAVVPLQDVNGDGLINTVDAPPFPTGSASNSGGGAANSDI</sequence>
<dbReference type="GO" id="GO:0006080">
    <property type="term" value="P:substituted mannan metabolic process"/>
    <property type="evidence" value="ECO:0007669"/>
    <property type="project" value="InterPro"/>
</dbReference>
<dbReference type="InterPro" id="IPR017853">
    <property type="entry name" value="GH"/>
</dbReference>
<name>A0A835YWE9_9STRA</name>
<dbReference type="Proteomes" id="UP000664859">
    <property type="component" value="Unassembled WGS sequence"/>
</dbReference>
<dbReference type="InterPro" id="IPR000805">
    <property type="entry name" value="Glyco_hydro_26"/>
</dbReference>
<protein>
    <submittedName>
        <fullName evidence="6">Glycoside hydrolase superfamily</fullName>
    </submittedName>
</protein>
<comment type="caution">
    <text evidence="6">The sequence shown here is derived from an EMBL/GenBank/DDBJ whole genome shotgun (WGS) entry which is preliminary data.</text>
</comment>
<dbReference type="SUPFAM" id="SSF51445">
    <property type="entry name" value="(Trans)glycosidases"/>
    <property type="match status" value="1"/>
</dbReference>
<organism evidence="6 7">
    <name type="scientific">Tribonema minus</name>
    <dbReference type="NCBI Taxonomy" id="303371"/>
    <lineage>
        <taxon>Eukaryota</taxon>
        <taxon>Sar</taxon>
        <taxon>Stramenopiles</taxon>
        <taxon>Ochrophyta</taxon>
        <taxon>PX clade</taxon>
        <taxon>Xanthophyceae</taxon>
        <taxon>Tribonematales</taxon>
        <taxon>Tribonemataceae</taxon>
        <taxon>Tribonema</taxon>
    </lineage>
</organism>
<dbReference type="PANTHER" id="PTHR40079">
    <property type="entry name" value="MANNAN ENDO-1,4-BETA-MANNOSIDASE E-RELATED"/>
    <property type="match status" value="1"/>
</dbReference>
<feature type="compositionally biased region" description="Gly residues" evidence="4">
    <location>
        <begin position="342"/>
        <end position="351"/>
    </location>
</feature>
<dbReference type="InterPro" id="IPR022790">
    <property type="entry name" value="GH26_dom"/>
</dbReference>
<keyword evidence="2 6" id="KW-0378">Hydrolase</keyword>
<dbReference type="EMBL" id="JAFCMP010000224">
    <property type="protein sequence ID" value="KAG5182731.1"/>
    <property type="molecule type" value="Genomic_DNA"/>
</dbReference>